<evidence type="ECO:0000313" key="2">
    <source>
        <dbReference type="EMBL" id="CCO14830.1"/>
    </source>
</evidence>
<dbReference type="Proteomes" id="UP000198341">
    <property type="component" value="Chromosome 2"/>
</dbReference>
<feature type="compositionally biased region" description="Low complexity" evidence="1">
    <location>
        <begin position="1"/>
        <end position="19"/>
    </location>
</feature>
<evidence type="ECO:0000256" key="1">
    <source>
        <dbReference type="SAM" id="MobiDB-lite"/>
    </source>
</evidence>
<sequence length="188" mass="21182">MMSSASSSVSSRASQTTTTLSPRRAGTKRSSSTFQRKRGVAVPRATIDDVSIFNLDSAAEAGVIILLVRIITLGGGKAALSKQLEEQIERAKEKNVDISDLYYTEDQGEDAWYLIGDWRPPKKGDLKFGDGRTKEEIKYRIRWSEAIKVAIKNEIEYEDLNEFASAKKFVELRKRIREKTKDDAFDVL</sequence>
<dbReference type="GeneID" id="19017403"/>
<keyword evidence="3" id="KW-1185">Reference proteome</keyword>
<dbReference type="RefSeq" id="XP_007514590.1">
    <property type="nucleotide sequence ID" value="XM_007514528.1"/>
</dbReference>
<dbReference type="EMBL" id="FO082277">
    <property type="protein sequence ID" value="CCO14830.1"/>
    <property type="molecule type" value="Genomic_DNA"/>
</dbReference>
<proteinExistence type="predicted"/>
<evidence type="ECO:0000313" key="3">
    <source>
        <dbReference type="Proteomes" id="UP000198341"/>
    </source>
</evidence>
<dbReference type="AlphaFoldDB" id="K8EQY6"/>
<name>K8EQY6_9CHLO</name>
<dbReference type="OrthoDB" id="497930at2759"/>
<reference evidence="2 3" key="1">
    <citation type="submission" date="2011-10" db="EMBL/GenBank/DDBJ databases">
        <authorList>
            <person name="Genoscope - CEA"/>
        </authorList>
    </citation>
    <scope>NUCLEOTIDE SEQUENCE [LARGE SCALE GENOMIC DNA]</scope>
    <source>
        <strain evidence="2 3">RCC 1105</strain>
    </source>
</reference>
<protein>
    <submittedName>
        <fullName evidence="2">Uncharacterized protein</fullName>
    </submittedName>
</protein>
<organism evidence="2 3">
    <name type="scientific">Bathycoccus prasinos</name>
    <dbReference type="NCBI Taxonomy" id="41875"/>
    <lineage>
        <taxon>Eukaryota</taxon>
        <taxon>Viridiplantae</taxon>
        <taxon>Chlorophyta</taxon>
        <taxon>Mamiellophyceae</taxon>
        <taxon>Mamiellales</taxon>
        <taxon>Bathycoccaceae</taxon>
        <taxon>Bathycoccus</taxon>
    </lineage>
</organism>
<feature type="region of interest" description="Disordered" evidence="1">
    <location>
        <begin position="1"/>
        <end position="38"/>
    </location>
</feature>
<accession>K8EQY6</accession>
<dbReference type="KEGG" id="bpg:Bathy02g02900"/>
<gene>
    <name evidence="2" type="ORF">Bathy02g02900</name>
</gene>